<dbReference type="InterPro" id="IPR013645">
    <property type="entry name" value="Glyco_transf_8N"/>
</dbReference>
<proteinExistence type="inferred from homology"/>
<sequence>MFGKQPILSQQTFSGIADESLPAKRLNIAYGVDKNFLFGACISVTSILENNKNVPLVFHIFSDYTDEETCKKLEQLAVHYQTTIILYIINNDSLADFPYTVRYSYAAYYRFLTCEYLQSRTESLVYLDADIICKGSVEPLLNLDIEDNIVAAVIDVEMMQKRAVQIFGFEPDSYFNSGMLYINLKAWQQNNILEKLIATFSDDTLAAKLTFPDQDALNLLVRGKVKFLSRGYNAFYNFDDEPKIKRADRYKEIINDDTVFIHYVGVTKPWFSWAKDYPAVKYFSRIYTISPWRDHPLYDARTLKQYKKKSVHQKYLGRRFEGFKTYLTYTWLKMKK</sequence>
<dbReference type="OrthoDB" id="9807549at2"/>
<dbReference type="GO" id="GO:0008918">
    <property type="term" value="F:lipopolysaccharide 3-alpha-galactosyltransferase activity"/>
    <property type="evidence" value="ECO:0007669"/>
    <property type="project" value="InterPro"/>
</dbReference>
<dbReference type="Pfam" id="PF08437">
    <property type="entry name" value="Glyco_transf_8C"/>
    <property type="match status" value="1"/>
</dbReference>
<dbReference type="InterPro" id="IPR050748">
    <property type="entry name" value="Glycosyltrans_8_dom-fam"/>
</dbReference>
<dbReference type="Proteomes" id="UP000237073">
    <property type="component" value="Unassembled WGS sequence"/>
</dbReference>
<evidence type="ECO:0000313" key="12">
    <source>
        <dbReference type="Proteomes" id="UP000237073"/>
    </source>
</evidence>
<protein>
    <recommendedName>
        <fullName evidence="9">Glycosyl transferase family 8 C-terminal domain-containing protein</fullName>
    </recommendedName>
</protein>
<evidence type="ECO:0000313" key="13">
    <source>
        <dbReference type="Proteomes" id="UP000247005"/>
    </source>
</evidence>
<dbReference type="PANTHER" id="PTHR13778">
    <property type="entry name" value="GLYCOSYLTRANSFERASE 8 DOMAIN-CONTAINING PROTEIN"/>
    <property type="match status" value="1"/>
</dbReference>
<dbReference type="InterPro" id="IPR002495">
    <property type="entry name" value="Glyco_trans_8"/>
</dbReference>
<keyword evidence="7" id="KW-0460">Magnesium</keyword>
<dbReference type="CDD" id="cd04194">
    <property type="entry name" value="GT8_A4GalT_like"/>
    <property type="match status" value="1"/>
</dbReference>
<evidence type="ECO:0000256" key="5">
    <source>
        <dbReference type="ARBA" id="ARBA00022679"/>
    </source>
</evidence>
<evidence type="ECO:0000256" key="4">
    <source>
        <dbReference type="ARBA" id="ARBA00022676"/>
    </source>
</evidence>
<keyword evidence="6" id="KW-0479">Metal-binding</keyword>
<comment type="pathway">
    <text evidence="2">Bacterial outer membrane biogenesis; LPS core biosynthesis.</text>
</comment>
<comment type="cofactor">
    <cofactor evidence="1">
        <name>Mg(2+)</name>
        <dbReference type="ChEBI" id="CHEBI:18420"/>
    </cofactor>
</comment>
<keyword evidence="8" id="KW-0448">Lipopolysaccharide biosynthesis</keyword>
<dbReference type="GO" id="GO:0046872">
    <property type="term" value="F:metal ion binding"/>
    <property type="evidence" value="ECO:0007669"/>
    <property type="project" value="UniProtKB-KW"/>
</dbReference>
<reference evidence="12 13" key="1">
    <citation type="submission" date="2018-01" db="EMBL/GenBank/DDBJ databases">
        <title>Superficieibacter electus gen. nov., sp. nov., an extended-spectrum beta-lactamase possessing member of the Enterobacteriaceae family, isolated from intensive care unit surfaces.</title>
        <authorList>
            <person name="Potter R.F."/>
            <person name="D'Souza A.W."/>
        </authorList>
    </citation>
    <scope>NUCLEOTIDE SEQUENCE [LARGE SCALE GENOMIC DNA]</scope>
    <source>
        <strain evidence="11 13">BP-1</strain>
        <strain evidence="10 12">BP-2</strain>
    </source>
</reference>
<evidence type="ECO:0000313" key="10">
    <source>
        <dbReference type="EMBL" id="POP45327.1"/>
    </source>
</evidence>
<evidence type="ECO:0000313" key="11">
    <source>
        <dbReference type="EMBL" id="POP48610.1"/>
    </source>
</evidence>
<evidence type="ECO:0000256" key="6">
    <source>
        <dbReference type="ARBA" id="ARBA00022723"/>
    </source>
</evidence>
<evidence type="ECO:0000256" key="3">
    <source>
        <dbReference type="ARBA" id="ARBA00006351"/>
    </source>
</evidence>
<dbReference type="InterPro" id="IPR029044">
    <property type="entry name" value="Nucleotide-diphossugar_trans"/>
</dbReference>
<dbReference type="PANTHER" id="PTHR13778:SF47">
    <property type="entry name" value="LIPOPOLYSACCHARIDE 1,3-GALACTOSYLTRANSFERASE"/>
    <property type="match status" value="1"/>
</dbReference>
<dbReference type="AlphaFoldDB" id="A0A2P5GPY8"/>
<feature type="domain" description="Glycosyl transferase family 8 C-terminal" evidence="9">
    <location>
        <begin position="277"/>
        <end position="333"/>
    </location>
</feature>
<evidence type="ECO:0000259" key="9">
    <source>
        <dbReference type="Pfam" id="PF08437"/>
    </source>
</evidence>
<dbReference type="Gene3D" id="3.90.550.10">
    <property type="entry name" value="Spore Coat Polysaccharide Biosynthesis Protein SpsA, Chain A"/>
    <property type="match status" value="1"/>
</dbReference>
<dbReference type="Pfam" id="PF01501">
    <property type="entry name" value="Glyco_transf_8"/>
    <property type="match status" value="1"/>
</dbReference>
<dbReference type="RefSeq" id="WP_103675946.1">
    <property type="nucleotide sequence ID" value="NZ_PQGD01000009.1"/>
</dbReference>
<keyword evidence="5" id="KW-0808">Transferase</keyword>
<organism evidence="11 13">
    <name type="scientific">Superficieibacter electus</name>
    <dbReference type="NCBI Taxonomy" id="2022662"/>
    <lineage>
        <taxon>Bacteria</taxon>
        <taxon>Pseudomonadati</taxon>
        <taxon>Pseudomonadota</taxon>
        <taxon>Gammaproteobacteria</taxon>
        <taxon>Enterobacterales</taxon>
        <taxon>Enterobacteriaceae</taxon>
        <taxon>Superficieibacter</taxon>
    </lineage>
</organism>
<keyword evidence="4" id="KW-0328">Glycosyltransferase</keyword>
<dbReference type="SUPFAM" id="SSF53448">
    <property type="entry name" value="Nucleotide-diphospho-sugar transferases"/>
    <property type="match status" value="1"/>
</dbReference>
<name>A0A2P5GPY8_9ENTR</name>
<evidence type="ECO:0000256" key="8">
    <source>
        <dbReference type="ARBA" id="ARBA00022985"/>
    </source>
</evidence>
<dbReference type="EMBL" id="PQGE01000007">
    <property type="protein sequence ID" value="POP45327.1"/>
    <property type="molecule type" value="Genomic_DNA"/>
</dbReference>
<comment type="similarity">
    <text evidence="3">Belongs to the glycosyltransferase 8 family.</text>
</comment>
<keyword evidence="12" id="KW-1185">Reference proteome</keyword>
<accession>A0A2P5GPY8</accession>
<evidence type="ECO:0000256" key="2">
    <source>
        <dbReference type="ARBA" id="ARBA00004713"/>
    </source>
</evidence>
<evidence type="ECO:0000256" key="7">
    <source>
        <dbReference type="ARBA" id="ARBA00022842"/>
    </source>
</evidence>
<gene>
    <name evidence="11" type="ORF">CHU32_12990</name>
    <name evidence="10" type="ORF">CHU33_10065</name>
</gene>
<evidence type="ECO:0000256" key="1">
    <source>
        <dbReference type="ARBA" id="ARBA00001946"/>
    </source>
</evidence>
<comment type="caution">
    <text evidence="11">The sequence shown here is derived from an EMBL/GenBank/DDBJ whole genome shotgun (WGS) entry which is preliminary data.</text>
</comment>
<dbReference type="Proteomes" id="UP000247005">
    <property type="component" value="Unassembled WGS sequence"/>
</dbReference>
<dbReference type="EMBL" id="PQGD01000009">
    <property type="protein sequence ID" value="POP48610.1"/>
    <property type="molecule type" value="Genomic_DNA"/>
</dbReference>